<feature type="compositionally biased region" description="Polar residues" evidence="4">
    <location>
        <begin position="20"/>
        <end position="30"/>
    </location>
</feature>
<dbReference type="GO" id="GO:0001682">
    <property type="term" value="P:tRNA 5'-leader removal"/>
    <property type="evidence" value="ECO:0007669"/>
    <property type="project" value="InterPro"/>
</dbReference>
<gene>
    <name evidence="5" type="ORF">PhCBS80983_g01993</name>
</gene>
<dbReference type="GO" id="GO:0003676">
    <property type="term" value="F:nucleic acid binding"/>
    <property type="evidence" value="ECO:0007669"/>
    <property type="project" value="InterPro"/>
</dbReference>
<dbReference type="PANTHER" id="PTHR15314:SF1">
    <property type="entry name" value="RIBONUCLEASE P PROTEIN SUBUNIT P20"/>
    <property type="match status" value="1"/>
</dbReference>
<comment type="subcellular location">
    <subcellularLocation>
        <location evidence="1">Nucleus</location>
        <location evidence="1">Nucleolus</location>
    </subcellularLocation>
</comment>
<dbReference type="PANTHER" id="PTHR15314">
    <property type="entry name" value="RIBONUCLEASE P PROTEIN SUBUNIT P20"/>
    <property type="match status" value="1"/>
</dbReference>
<sequence length="216" mass="23853">MGRTKPIWRNPASTEAPKEAQSTGANTVGKAQSEGAKRKLDAAAPQPPSKQCKTEEKKSDAGIQREKTSANIKEADKKLEIGEVGNVPKQKEKDSRIRHKRAVQRPPTLATDIYVSRKSNFYAQSKRAQKLIDGQNFTFLTIHGLGAAINRAIELALHVKEQNKDRIAWSITTSTVTLADDVEPENVDDELEIATRQNSAVHIKIVRVSQTPTHAE</sequence>
<dbReference type="Pfam" id="PF12328">
    <property type="entry name" value="Rpp20"/>
    <property type="match status" value="1"/>
</dbReference>
<feature type="region of interest" description="Disordered" evidence="4">
    <location>
        <begin position="1"/>
        <end position="73"/>
    </location>
</feature>
<organism evidence="5 6">
    <name type="scientific">Powellomyces hirtus</name>
    <dbReference type="NCBI Taxonomy" id="109895"/>
    <lineage>
        <taxon>Eukaryota</taxon>
        <taxon>Fungi</taxon>
        <taxon>Fungi incertae sedis</taxon>
        <taxon>Chytridiomycota</taxon>
        <taxon>Chytridiomycota incertae sedis</taxon>
        <taxon>Chytridiomycetes</taxon>
        <taxon>Spizellomycetales</taxon>
        <taxon>Powellomycetaceae</taxon>
        <taxon>Powellomyces</taxon>
    </lineage>
</organism>
<dbReference type="STRING" id="109895.A0A507EAP5"/>
<dbReference type="Proteomes" id="UP000318582">
    <property type="component" value="Unassembled WGS sequence"/>
</dbReference>
<protein>
    <submittedName>
        <fullName evidence="5">Uncharacterized protein</fullName>
    </submittedName>
</protein>
<evidence type="ECO:0000256" key="3">
    <source>
        <dbReference type="ARBA" id="ARBA00023242"/>
    </source>
</evidence>
<dbReference type="EMBL" id="QEAQ01000018">
    <property type="protein sequence ID" value="TPX60130.1"/>
    <property type="molecule type" value="Genomic_DNA"/>
</dbReference>
<dbReference type="Gene3D" id="3.30.110.20">
    <property type="entry name" value="Alba-like domain"/>
    <property type="match status" value="1"/>
</dbReference>
<evidence type="ECO:0000256" key="1">
    <source>
        <dbReference type="ARBA" id="ARBA00004604"/>
    </source>
</evidence>
<keyword evidence="6" id="KW-1185">Reference proteome</keyword>
<feature type="compositionally biased region" description="Basic and acidic residues" evidence="4">
    <location>
        <begin position="52"/>
        <end position="73"/>
    </location>
</feature>
<comment type="caution">
    <text evidence="5">The sequence shown here is derived from an EMBL/GenBank/DDBJ whole genome shotgun (WGS) entry which is preliminary data.</text>
</comment>
<keyword evidence="3" id="KW-0539">Nucleus</keyword>
<dbReference type="GO" id="GO:0000172">
    <property type="term" value="C:ribonuclease MRP complex"/>
    <property type="evidence" value="ECO:0007669"/>
    <property type="project" value="InterPro"/>
</dbReference>
<reference evidence="5 6" key="1">
    <citation type="journal article" date="2019" name="Sci. Rep.">
        <title>Comparative genomics of chytrid fungi reveal insights into the obligate biotrophic and pathogenic lifestyle of Synchytrium endobioticum.</title>
        <authorList>
            <person name="van de Vossenberg B.T.L.H."/>
            <person name="Warris S."/>
            <person name="Nguyen H.D.T."/>
            <person name="van Gent-Pelzer M.P.E."/>
            <person name="Joly D.L."/>
            <person name="van de Geest H.C."/>
            <person name="Bonants P.J.M."/>
            <person name="Smith D.S."/>
            <person name="Levesque C.A."/>
            <person name="van der Lee T.A.J."/>
        </authorList>
    </citation>
    <scope>NUCLEOTIDE SEQUENCE [LARGE SCALE GENOMIC DNA]</scope>
    <source>
        <strain evidence="5 6">CBS 809.83</strain>
    </source>
</reference>
<dbReference type="GO" id="GO:0005655">
    <property type="term" value="C:nucleolar ribonuclease P complex"/>
    <property type="evidence" value="ECO:0007669"/>
    <property type="project" value="InterPro"/>
</dbReference>
<evidence type="ECO:0000313" key="6">
    <source>
        <dbReference type="Proteomes" id="UP000318582"/>
    </source>
</evidence>
<dbReference type="InterPro" id="IPR036882">
    <property type="entry name" value="Alba-like_dom_sf"/>
</dbReference>
<keyword evidence="2" id="KW-0819">tRNA processing</keyword>
<evidence type="ECO:0000313" key="5">
    <source>
        <dbReference type="EMBL" id="TPX60130.1"/>
    </source>
</evidence>
<evidence type="ECO:0000256" key="2">
    <source>
        <dbReference type="ARBA" id="ARBA00022694"/>
    </source>
</evidence>
<dbReference type="SUPFAM" id="SSF82704">
    <property type="entry name" value="AlbA-like"/>
    <property type="match status" value="1"/>
</dbReference>
<dbReference type="InterPro" id="IPR014612">
    <property type="entry name" value="Pop7/Rpp20"/>
</dbReference>
<evidence type="ECO:0000256" key="4">
    <source>
        <dbReference type="SAM" id="MobiDB-lite"/>
    </source>
</evidence>
<proteinExistence type="predicted"/>
<name>A0A507EAP5_9FUNG</name>
<accession>A0A507EAP5</accession>
<dbReference type="AlphaFoldDB" id="A0A507EAP5"/>